<evidence type="ECO:0000256" key="2">
    <source>
        <dbReference type="ARBA" id="ARBA00022737"/>
    </source>
</evidence>
<proteinExistence type="predicted"/>
<keyword evidence="4" id="KW-0234">DNA repair</keyword>
<accession>A0AAP0FSR4</accession>
<keyword evidence="2" id="KW-0677">Repeat</keyword>
<dbReference type="InterPro" id="IPR001357">
    <property type="entry name" value="BRCT_dom"/>
</dbReference>
<gene>
    <name evidence="8" type="ORF">KSP39_PZI024475</name>
</gene>
<feature type="region of interest" description="Disordered" evidence="6">
    <location>
        <begin position="1"/>
        <end position="46"/>
    </location>
</feature>
<evidence type="ECO:0000313" key="9">
    <source>
        <dbReference type="Proteomes" id="UP001418222"/>
    </source>
</evidence>
<dbReference type="PANTHER" id="PTHR11370:SF5">
    <property type="entry name" value="DNA REPAIR PROTEIN XRCC1"/>
    <property type="match status" value="1"/>
</dbReference>
<feature type="domain" description="BRCT" evidence="7">
    <location>
        <begin position="66"/>
        <end position="154"/>
    </location>
</feature>
<organism evidence="8 9">
    <name type="scientific">Platanthera zijinensis</name>
    <dbReference type="NCBI Taxonomy" id="2320716"/>
    <lineage>
        <taxon>Eukaryota</taxon>
        <taxon>Viridiplantae</taxon>
        <taxon>Streptophyta</taxon>
        <taxon>Embryophyta</taxon>
        <taxon>Tracheophyta</taxon>
        <taxon>Spermatophyta</taxon>
        <taxon>Magnoliopsida</taxon>
        <taxon>Liliopsida</taxon>
        <taxon>Asparagales</taxon>
        <taxon>Orchidaceae</taxon>
        <taxon>Orchidoideae</taxon>
        <taxon>Orchideae</taxon>
        <taxon>Orchidinae</taxon>
        <taxon>Platanthera</taxon>
    </lineage>
</organism>
<dbReference type="SUPFAM" id="SSF52113">
    <property type="entry name" value="BRCT domain"/>
    <property type="match status" value="1"/>
</dbReference>
<keyword evidence="3" id="KW-0227">DNA damage</keyword>
<protein>
    <recommendedName>
        <fullName evidence="7">BRCT domain-containing protein</fullName>
    </recommendedName>
</protein>
<dbReference type="GO" id="GO:0006303">
    <property type="term" value="P:double-strand break repair via nonhomologous end joining"/>
    <property type="evidence" value="ECO:0007669"/>
    <property type="project" value="InterPro"/>
</dbReference>
<dbReference type="FunFam" id="3.40.50.10190:FF:000008">
    <property type="entry name" value="X-ray repair cross complementing 1"/>
    <property type="match status" value="1"/>
</dbReference>
<evidence type="ECO:0000256" key="3">
    <source>
        <dbReference type="ARBA" id="ARBA00022763"/>
    </source>
</evidence>
<dbReference type="GO" id="GO:0003684">
    <property type="term" value="F:damaged DNA binding"/>
    <property type="evidence" value="ECO:0007669"/>
    <property type="project" value="InterPro"/>
</dbReference>
<dbReference type="GO" id="GO:0005634">
    <property type="term" value="C:nucleus"/>
    <property type="evidence" value="ECO:0007669"/>
    <property type="project" value="UniProtKB-SubCell"/>
</dbReference>
<dbReference type="AlphaFoldDB" id="A0AAP0FSR4"/>
<dbReference type="Gene3D" id="3.40.50.10190">
    <property type="entry name" value="BRCT domain"/>
    <property type="match status" value="1"/>
</dbReference>
<evidence type="ECO:0000313" key="8">
    <source>
        <dbReference type="EMBL" id="KAK8913803.1"/>
    </source>
</evidence>
<evidence type="ECO:0000256" key="5">
    <source>
        <dbReference type="ARBA" id="ARBA00023242"/>
    </source>
</evidence>
<evidence type="ECO:0000259" key="7">
    <source>
        <dbReference type="PROSITE" id="PS50172"/>
    </source>
</evidence>
<dbReference type="PROSITE" id="PS50172">
    <property type="entry name" value="BRCT"/>
    <property type="match status" value="1"/>
</dbReference>
<dbReference type="SMART" id="SM00292">
    <property type="entry name" value="BRCT"/>
    <property type="match status" value="1"/>
</dbReference>
<dbReference type="CDD" id="cd17725">
    <property type="entry name" value="BRCT_XRCC1_rpt1"/>
    <property type="match status" value="1"/>
</dbReference>
<name>A0AAP0FSR4_9ASPA</name>
<dbReference type="Proteomes" id="UP001418222">
    <property type="component" value="Unassembled WGS sequence"/>
</dbReference>
<comment type="caution">
    <text evidence="8">The sequence shown here is derived from an EMBL/GenBank/DDBJ whole genome shotgun (WGS) entry which is preliminary data.</text>
</comment>
<dbReference type="InterPro" id="IPR045080">
    <property type="entry name" value="BRCT_XRCC1_rpt1"/>
</dbReference>
<dbReference type="Pfam" id="PF00533">
    <property type="entry name" value="BRCT"/>
    <property type="match status" value="1"/>
</dbReference>
<dbReference type="EMBL" id="JBBWWQ010000021">
    <property type="protein sequence ID" value="KAK8913803.1"/>
    <property type="molecule type" value="Genomic_DNA"/>
</dbReference>
<keyword evidence="5" id="KW-0539">Nucleus</keyword>
<keyword evidence="9" id="KW-1185">Reference proteome</keyword>
<evidence type="ECO:0000256" key="4">
    <source>
        <dbReference type="ARBA" id="ARBA00023204"/>
    </source>
</evidence>
<dbReference type="GO" id="GO:0006284">
    <property type="term" value="P:base-excision repair"/>
    <property type="evidence" value="ECO:0007669"/>
    <property type="project" value="InterPro"/>
</dbReference>
<evidence type="ECO:0000256" key="1">
    <source>
        <dbReference type="ARBA" id="ARBA00004123"/>
    </source>
</evidence>
<sequence>MPDRNSDPNSGSHSTAKRSLPSWMSSTEDRKKSQKKQNETSNKILLNNEKEENITSACDAIQNNCDFSKLLEGVVFVLSGFVNPERGTLRAQAVEMGAEYQADWNSGCTLLICAFPNTPKFRQVETDCGTIVSKGWILECYKHKTLVEIERYLMYAGKPWRRYIEQNQPNKVQGSAISEELIKRCGKRSLVLTGSASSEGGFSSPTKNVFLPSQIKDWAADDLRKTMSWLQCQDEKPQAMEITSIAAKGIITCLQDVLDSLKKNKDIKTVTDKWMFVPHVVTYLAELEGGNHSGLLSKKELYELADSCKRIYDSELEHLNSSSKGEKYITEGYQAHPGEPNEEEYDSDRTIEMTEDEIDFACKQIGC</sequence>
<dbReference type="GO" id="GO:0000012">
    <property type="term" value="P:single strand break repair"/>
    <property type="evidence" value="ECO:0007669"/>
    <property type="project" value="InterPro"/>
</dbReference>
<reference evidence="8 9" key="1">
    <citation type="journal article" date="2022" name="Nat. Plants">
        <title>Genomes of leafy and leafless Platanthera orchids illuminate the evolution of mycoheterotrophy.</title>
        <authorList>
            <person name="Li M.H."/>
            <person name="Liu K.W."/>
            <person name="Li Z."/>
            <person name="Lu H.C."/>
            <person name="Ye Q.L."/>
            <person name="Zhang D."/>
            <person name="Wang J.Y."/>
            <person name="Li Y.F."/>
            <person name="Zhong Z.M."/>
            <person name="Liu X."/>
            <person name="Yu X."/>
            <person name="Liu D.K."/>
            <person name="Tu X.D."/>
            <person name="Liu B."/>
            <person name="Hao Y."/>
            <person name="Liao X.Y."/>
            <person name="Jiang Y.T."/>
            <person name="Sun W.H."/>
            <person name="Chen J."/>
            <person name="Chen Y.Q."/>
            <person name="Ai Y."/>
            <person name="Zhai J.W."/>
            <person name="Wu S.S."/>
            <person name="Zhou Z."/>
            <person name="Hsiao Y.Y."/>
            <person name="Wu W.L."/>
            <person name="Chen Y.Y."/>
            <person name="Lin Y.F."/>
            <person name="Hsu J.L."/>
            <person name="Li C.Y."/>
            <person name="Wang Z.W."/>
            <person name="Zhao X."/>
            <person name="Zhong W.Y."/>
            <person name="Ma X.K."/>
            <person name="Ma L."/>
            <person name="Huang J."/>
            <person name="Chen G.Z."/>
            <person name="Huang M.Z."/>
            <person name="Huang L."/>
            <person name="Peng D.H."/>
            <person name="Luo Y.B."/>
            <person name="Zou S.Q."/>
            <person name="Chen S.P."/>
            <person name="Lan S."/>
            <person name="Tsai W.C."/>
            <person name="Van de Peer Y."/>
            <person name="Liu Z.J."/>
        </authorList>
    </citation>
    <scope>NUCLEOTIDE SEQUENCE [LARGE SCALE GENOMIC DNA]</scope>
    <source>
        <strain evidence="8">Lor287</strain>
    </source>
</reference>
<comment type="subcellular location">
    <subcellularLocation>
        <location evidence="1">Nucleus</location>
    </subcellularLocation>
</comment>
<evidence type="ECO:0000256" key="6">
    <source>
        <dbReference type="SAM" id="MobiDB-lite"/>
    </source>
</evidence>
<dbReference type="InterPro" id="IPR036420">
    <property type="entry name" value="BRCT_dom_sf"/>
</dbReference>
<dbReference type="PANTHER" id="PTHR11370">
    <property type="entry name" value="DNA-REPAIR PROTEIN XRCC1"/>
    <property type="match status" value="1"/>
</dbReference>